<dbReference type="EMBL" id="MHWB01000006">
    <property type="protein sequence ID" value="OHB02205.1"/>
    <property type="molecule type" value="Genomic_DNA"/>
</dbReference>
<dbReference type="AlphaFoldDB" id="A0A1G2TY18"/>
<accession>A0A1G2TY18</accession>
<reference evidence="1 2" key="1">
    <citation type="journal article" date="2016" name="Nat. Commun.">
        <title>Thousands of microbial genomes shed light on interconnected biogeochemical processes in an aquifer system.</title>
        <authorList>
            <person name="Anantharaman K."/>
            <person name="Brown C.T."/>
            <person name="Hug L.A."/>
            <person name="Sharon I."/>
            <person name="Castelle C.J."/>
            <person name="Probst A.J."/>
            <person name="Thomas B.C."/>
            <person name="Singh A."/>
            <person name="Wilkins M.J."/>
            <person name="Karaoz U."/>
            <person name="Brodie E.L."/>
            <person name="Williams K.H."/>
            <person name="Hubbard S.S."/>
            <person name="Banfield J.F."/>
        </authorList>
    </citation>
    <scope>NUCLEOTIDE SEQUENCE [LARGE SCALE GENOMIC DNA]</scope>
</reference>
<dbReference type="Pfam" id="PF13671">
    <property type="entry name" value="AAA_33"/>
    <property type="match status" value="1"/>
</dbReference>
<proteinExistence type="predicted"/>
<dbReference type="InterPro" id="IPR027417">
    <property type="entry name" value="P-loop_NTPase"/>
</dbReference>
<dbReference type="Gene3D" id="3.40.50.300">
    <property type="entry name" value="P-loop containing nucleotide triphosphate hydrolases"/>
    <property type="match status" value="1"/>
</dbReference>
<sequence>MIFFAGHHNAGKSTAAKYLKERYGFIHVETSSIVKAVHQQVAPHLNLNEWAESIFHNFDPCIAEEICRERAKILTDCNLTPDIIVTGNRQVCGIQYVMEHVPPFPGTEHVVVYIDTPERLLYERHLNRPDRPGSRLNFNEFRESLLAFDRKMGVEEIKKIASVIVVNNGTESRFLQEMTGALRRKGYTLPEGRVKGEYEN</sequence>
<evidence type="ECO:0000313" key="2">
    <source>
        <dbReference type="Proteomes" id="UP000177707"/>
    </source>
</evidence>
<evidence type="ECO:0000313" key="1">
    <source>
        <dbReference type="EMBL" id="OHB02205.1"/>
    </source>
</evidence>
<gene>
    <name evidence="1" type="ORF">A3A96_00795</name>
</gene>
<comment type="caution">
    <text evidence="1">The sequence shown here is derived from an EMBL/GenBank/DDBJ whole genome shotgun (WGS) entry which is preliminary data.</text>
</comment>
<name>A0A1G2TY18_9BACT</name>
<protein>
    <submittedName>
        <fullName evidence="1">Uncharacterized protein</fullName>
    </submittedName>
</protein>
<organism evidence="1 2">
    <name type="scientific">Candidatus Zambryskibacteria bacterium RIFCSPLOWO2_01_FULL_39_39</name>
    <dbReference type="NCBI Taxonomy" id="1802758"/>
    <lineage>
        <taxon>Bacteria</taxon>
        <taxon>Candidatus Zambryskiibacteriota</taxon>
    </lineage>
</organism>
<dbReference type="SUPFAM" id="SSF52540">
    <property type="entry name" value="P-loop containing nucleoside triphosphate hydrolases"/>
    <property type="match status" value="1"/>
</dbReference>
<dbReference type="Proteomes" id="UP000177707">
    <property type="component" value="Unassembled WGS sequence"/>
</dbReference>
<dbReference type="STRING" id="1802758.A3A96_00795"/>